<protein>
    <submittedName>
        <fullName evidence="1">Uncharacterized protein</fullName>
    </submittedName>
</protein>
<name>A0ACC2QUQ2_9NEOP</name>
<organism evidence="1 2">
    <name type="scientific">Mythimna loreyi</name>
    <dbReference type="NCBI Taxonomy" id="667449"/>
    <lineage>
        <taxon>Eukaryota</taxon>
        <taxon>Metazoa</taxon>
        <taxon>Ecdysozoa</taxon>
        <taxon>Arthropoda</taxon>
        <taxon>Hexapoda</taxon>
        <taxon>Insecta</taxon>
        <taxon>Pterygota</taxon>
        <taxon>Neoptera</taxon>
        <taxon>Endopterygota</taxon>
        <taxon>Lepidoptera</taxon>
        <taxon>Glossata</taxon>
        <taxon>Ditrysia</taxon>
        <taxon>Noctuoidea</taxon>
        <taxon>Noctuidae</taxon>
        <taxon>Noctuinae</taxon>
        <taxon>Hadenini</taxon>
        <taxon>Mythimna</taxon>
    </lineage>
</organism>
<reference evidence="1" key="1">
    <citation type="submission" date="2023-03" db="EMBL/GenBank/DDBJ databases">
        <title>Chromosome-level genomes of two armyworms, Mythimna separata and Mythimna loreyi, provide insights into the biosynthesis and reception of sex pheromones.</title>
        <authorList>
            <person name="Zhao H."/>
        </authorList>
    </citation>
    <scope>NUCLEOTIDE SEQUENCE</scope>
    <source>
        <strain evidence="1">BeijingLab</strain>
    </source>
</reference>
<proteinExistence type="predicted"/>
<evidence type="ECO:0000313" key="1">
    <source>
        <dbReference type="EMBL" id="KAJ8725926.1"/>
    </source>
</evidence>
<accession>A0ACC2QUQ2</accession>
<dbReference type="EMBL" id="CM056791">
    <property type="protein sequence ID" value="KAJ8725926.1"/>
    <property type="molecule type" value="Genomic_DNA"/>
</dbReference>
<gene>
    <name evidence="1" type="ORF">PYW08_004109</name>
</gene>
<dbReference type="Proteomes" id="UP001231649">
    <property type="component" value="Chromosome 15"/>
</dbReference>
<evidence type="ECO:0000313" key="2">
    <source>
        <dbReference type="Proteomes" id="UP001231649"/>
    </source>
</evidence>
<comment type="caution">
    <text evidence="1">The sequence shown here is derived from an EMBL/GenBank/DDBJ whole genome shotgun (WGS) entry which is preliminary data.</text>
</comment>
<sequence length="350" mass="40477">MPKKRSTSWSRIKKEKQIITARLIEISMKLEDCIYKQKPISGWEAEKYIREVSSFKSQCSRDERSLQVIEKLTRCMKAIILDNQEPAIHTRNESISIPADVVRARSLSPVYSIPEEDRSRLTQIAERANENIEIIDLSNIDDDDDSMLNETNNATAGYTVSKEAVDVDIHRDMSSLSLRDLREPLDIEMSTETNSSQSILNNFEGVEQMEQNTRNITSQRTVADKFVDNVTETPLLNNRPISTTGVIKENTATTKKKRGPKKKLKDEKKEIKQKKKTASRAPKTNNEKTTTKNKIIPIYNKNVVDDLSWIENIRYVREIRADENDSKLHLDESFWDNFYLPANWTENEFM</sequence>
<keyword evidence="2" id="KW-1185">Reference proteome</keyword>